<dbReference type="AlphaFoldDB" id="X0X7K0"/>
<comment type="caution">
    <text evidence="1">The sequence shown here is derived from an EMBL/GenBank/DDBJ whole genome shotgun (WGS) entry which is preliminary data.</text>
</comment>
<evidence type="ECO:0008006" key="2">
    <source>
        <dbReference type="Google" id="ProtNLM"/>
    </source>
</evidence>
<dbReference type="NCBIfam" id="TIGR02608">
    <property type="entry name" value="delta_60_rpt"/>
    <property type="match status" value="4"/>
</dbReference>
<dbReference type="SUPFAM" id="SSF63829">
    <property type="entry name" value="Calcium-dependent phosphotriesterase"/>
    <property type="match status" value="1"/>
</dbReference>
<sequence>FNRGLSSPVHTLALQSDGKILVGIKGYMGTDWKQRCPIYRLNTDGSTDLTFLVSVEGFVNGIVVYTVVETLLVQADGKILVGGYYDEMEGEARLNIGRLNSDGTLDDTFNPGAGFRVYTLALQEDGKILVGGAFNTLGGETRARIGRLNPDGTIDDSFNPGADGSVRALAVQADDKILVGGSFTELGGETHYSIGRLNTDGTLDNTFP</sequence>
<evidence type="ECO:0000313" key="1">
    <source>
        <dbReference type="EMBL" id="GAG20946.1"/>
    </source>
</evidence>
<feature type="non-terminal residue" evidence="1">
    <location>
        <position position="1"/>
    </location>
</feature>
<dbReference type="Pfam" id="PF17164">
    <property type="entry name" value="DUF5122"/>
    <property type="match status" value="4"/>
</dbReference>
<name>X0X7K0_9ZZZZ</name>
<organism evidence="1">
    <name type="scientific">marine sediment metagenome</name>
    <dbReference type="NCBI Taxonomy" id="412755"/>
    <lineage>
        <taxon>unclassified sequences</taxon>
        <taxon>metagenomes</taxon>
        <taxon>ecological metagenomes</taxon>
    </lineage>
</organism>
<dbReference type="Gene3D" id="2.80.10.50">
    <property type="match status" value="2"/>
</dbReference>
<dbReference type="EMBL" id="BARS01035651">
    <property type="protein sequence ID" value="GAG20946.1"/>
    <property type="molecule type" value="Genomic_DNA"/>
</dbReference>
<dbReference type="InterPro" id="IPR013431">
    <property type="entry name" value="Delta_60_rpt"/>
</dbReference>
<proteinExistence type="predicted"/>
<reference evidence="1" key="1">
    <citation type="journal article" date="2014" name="Front. Microbiol.">
        <title>High frequency of phylogenetically diverse reductive dehalogenase-homologous genes in deep subseafloor sedimentary metagenomes.</title>
        <authorList>
            <person name="Kawai M."/>
            <person name="Futagami T."/>
            <person name="Toyoda A."/>
            <person name="Takaki Y."/>
            <person name="Nishi S."/>
            <person name="Hori S."/>
            <person name="Arai W."/>
            <person name="Tsubouchi T."/>
            <person name="Morono Y."/>
            <person name="Uchiyama I."/>
            <person name="Ito T."/>
            <person name="Fujiyama A."/>
            <person name="Inagaki F."/>
            <person name="Takami H."/>
        </authorList>
    </citation>
    <scope>NUCLEOTIDE SEQUENCE</scope>
    <source>
        <strain evidence="1">Expedition CK06-06</strain>
    </source>
</reference>
<accession>X0X7K0</accession>
<gene>
    <name evidence="1" type="ORF">S01H1_54900</name>
</gene>
<protein>
    <recommendedName>
        <fullName evidence="2">Delta-60 repeat domain-containing protein</fullName>
    </recommendedName>
</protein>